<dbReference type="AlphaFoldDB" id="A0A7D5M0C2"/>
<dbReference type="InterPro" id="IPR005467">
    <property type="entry name" value="His_kinase_dom"/>
</dbReference>
<keyword evidence="9" id="KW-1185">Reference proteome</keyword>
<evidence type="ECO:0000256" key="6">
    <source>
        <dbReference type="ARBA" id="ARBA00023012"/>
    </source>
</evidence>
<evidence type="ECO:0000259" key="7">
    <source>
        <dbReference type="PROSITE" id="PS50109"/>
    </source>
</evidence>
<dbReference type="SUPFAM" id="SSF55874">
    <property type="entry name" value="ATPase domain of HSP90 chaperone/DNA topoisomerase II/histidine kinase"/>
    <property type="match status" value="1"/>
</dbReference>
<feature type="domain" description="Histidine kinase" evidence="7">
    <location>
        <begin position="38"/>
        <end position="237"/>
    </location>
</feature>
<dbReference type="Pfam" id="PF00512">
    <property type="entry name" value="HisKA"/>
    <property type="match status" value="1"/>
</dbReference>
<dbReference type="GO" id="GO:0000155">
    <property type="term" value="F:phosphorelay sensor kinase activity"/>
    <property type="evidence" value="ECO:0007669"/>
    <property type="project" value="InterPro"/>
</dbReference>
<keyword evidence="1" id="KW-0597">Phosphoprotein</keyword>
<dbReference type="KEGG" id="ncl:C5F47_03490"/>
<keyword evidence="2" id="KW-0808">Transferase</keyword>
<evidence type="ECO:0000256" key="1">
    <source>
        <dbReference type="ARBA" id="ARBA00022553"/>
    </source>
</evidence>
<dbReference type="PRINTS" id="PR00344">
    <property type="entry name" value="BCTRLSENSOR"/>
</dbReference>
<keyword evidence="5" id="KW-0067">ATP-binding</keyword>
<dbReference type="OrthoDB" id="8127at2157"/>
<dbReference type="PANTHER" id="PTHR43065:SF10">
    <property type="entry name" value="PEROXIDE STRESS-ACTIVATED HISTIDINE KINASE MAK3"/>
    <property type="match status" value="1"/>
</dbReference>
<gene>
    <name evidence="8" type="ORF">C5F47_03490</name>
</gene>
<dbReference type="Gene3D" id="3.30.565.10">
    <property type="entry name" value="Histidine kinase-like ATPase, C-terminal domain"/>
    <property type="match status" value="1"/>
</dbReference>
<evidence type="ECO:0000256" key="5">
    <source>
        <dbReference type="ARBA" id="ARBA00022840"/>
    </source>
</evidence>
<dbReference type="Pfam" id="PF02518">
    <property type="entry name" value="HATPase_c"/>
    <property type="match status" value="1"/>
</dbReference>
<dbReference type="EMBL" id="CP026993">
    <property type="protein sequence ID" value="QLH03786.1"/>
    <property type="molecule type" value="Genomic_DNA"/>
</dbReference>
<keyword evidence="3" id="KW-0547">Nucleotide-binding</keyword>
<dbReference type="InterPro" id="IPR036097">
    <property type="entry name" value="HisK_dim/P_sf"/>
</dbReference>
<dbReference type="SMART" id="SM00387">
    <property type="entry name" value="HATPase_c"/>
    <property type="match status" value="1"/>
</dbReference>
<sequence length="237" mass="26399">MEEQLVKQNEDLVSKVESKSNDLVKSERLATIGTMASRVAHDLKNPLTIMHTYAEMLTPEILSKLESKDKEKWFRMQNSIFDMNRIIEDVLDFARTTEIKKKSTSFLSVLKLAMNHVKSSYGITINLPEKDFTINCDPRKIEGVLSNIINNAVQALDGQGEIDIEISSDSEFLTVQIKDSGPGISEDNLGKIFEPMFTTKTTGTGLGLVICKSIIEQHGGIISVSNKPTTFTITLPF</sequence>
<dbReference type="PROSITE" id="PS50109">
    <property type="entry name" value="HIS_KIN"/>
    <property type="match status" value="1"/>
</dbReference>
<evidence type="ECO:0000313" key="9">
    <source>
        <dbReference type="Proteomes" id="UP000509771"/>
    </source>
</evidence>
<organism evidence="8 9">
    <name type="scientific">Nitrosopumilus cobalaminigenes</name>
    <dbReference type="NCBI Taxonomy" id="1470066"/>
    <lineage>
        <taxon>Archaea</taxon>
        <taxon>Nitrososphaerota</taxon>
        <taxon>Nitrososphaeria</taxon>
        <taxon>Nitrosopumilales</taxon>
        <taxon>Nitrosopumilaceae</taxon>
        <taxon>Nitrosopumilus</taxon>
    </lineage>
</organism>
<dbReference type="SMART" id="SM00388">
    <property type="entry name" value="HisKA"/>
    <property type="match status" value="1"/>
</dbReference>
<evidence type="ECO:0000256" key="4">
    <source>
        <dbReference type="ARBA" id="ARBA00022777"/>
    </source>
</evidence>
<accession>A0A7D5M0C2</accession>
<proteinExistence type="predicted"/>
<dbReference type="GO" id="GO:0005524">
    <property type="term" value="F:ATP binding"/>
    <property type="evidence" value="ECO:0007669"/>
    <property type="project" value="UniProtKB-KW"/>
</dbReference>
<evidence type="ECO:0000256" key="2">
    <source>
        <dbReference type="ARBA" id="ARBA00022679"/>
    </source>
</evidence>
<dbReference type="CDD" id="cd00082">
    <property type="entry name" value="HisKA"/>
    <property type="match status" value="1"/>
</dbReference>
<protein>
    <submittedName>
        <fullName evidence="8">Sensor histidine kinase</fullName>
    </submittedName>
</protein>
<evidence type="ECO:0000313" key="8">
    <source>
        <dbReference type="EMBL" id="QLH03786.1"/>
    </source>
</evidence>
<name>A0A7D5M0C2_9ARCH</name>
<dbReference type="CDD" id="cd00075">
    <property type="entry name" value="HATPase"/>
    <property type="match status" value="1"/>
</dbReference>
<reference evidence="8 9" key="1">
    <citation type="submission" date="2018-02" db="EMBL/GenBank/DDBJ databases">
        <title>Complete genome of Nitrosopumilus cobalaminigenes HCA1.</title>
        <authorList>
            <person name="Qin W."/>
            <person name="Zheng Y."/>
            <person name="Stahl D.A."/>
        </authorList>
    </citation>
    <scope>NUCLEOTIDE SEQUENCE [LARGE SCALE GENOMIC DNA]</scope>
    <source>
        <strain evidence="8 9">HCA1</strain>
    </source>
</reference>
<keyword evidence="6" id="KW-0902">Two-component regulatory system</keyword>
<dbReference type="InterPro" id="IPR036890">
    <property type="entry name" value="HATPase_C_sf"/>
</dbReference>
<dbReference type="Proteomes" id="UP000509771">
    <property type="component" value="Chromosome"/>
</dbReference>
<dbReference type="InterPro" id="IPR003594">
    <property type="entry name" value="HATPase_dom"/>
</dbReference>
<dbReference type="PANTHER" id="PTHR43065">
    <property type="entry name" value="SENSOR HISTIDINE KINASE"/>
    <property type="match status" value="1"/>
</dbReference>
<dbReference type="InterPro" id="IPR004358">
    <property type="entry name" value="Sig_transdc_His_kin-like_C"/>
</dbReference>
<dbReference type="InterPro" id="IPR003661">
    <property type="entry name" value="HisK_dim/P_dom"/>
</dbReference>
<evidence type="ECO:0000256" key="3">
    <source>
        <dbReference type="ARBA" id="ARBA00022741"/>
    </source>
</evidence>
<dbReference type="Gene3D" id="1.10.287.130">
    <property type="match status" value="1"/>
</dbReference>
<dbReference type="SUPFAM" id="SSF47384">
    <property type="entry name" value="Homodimeric domain of signal transducing histidine kinase"/>
    <property type="match status" value="1"/>
</dbReference>
<keyword evidence="4 8" id="KW-0418">Kinase</keyword>